<evidence type="ECO:0000256" key="6">
    <source>
        <dbReference type="PROSITE-ProRule" id="PRU01393"/>
    </source>
</evidence>
<evidence type="ECO:0000313" key="10">
    <source>
        <dbReference type="EMBL" id="KAF2827519.1"/>
    </source>
</evidence>
<name>A0A6A7A441_9PLEO</name>
<evidence type="ECO:0000256" key="8">
    <source>
        <dbReference type="SAM" id="MobiDB-lite"/>
    </source>
</evidence>
<keyword evidence="3 6" id="KW-0833">Ubl conjugation pathway</keyword>
<dbReference type="GO" id="GO:0006511">
    <property type="term" value="P:ubiquitin-dependent protein catabolic process"/>
    <property type="evidence" value="ECO:0007669"/>
    <property type="project" value="UniProtKB-UniRule"/>
</dbReference>
<feature type="region of interest" description="Disordered" evidence="8">
    <location>
        <begin position="1"/>
        <end position="118"/>
    </location>
</feature>
<organism evidence="10 11">
    <name type="scientific">Ophiobolus disseminans</name>
    <dbReference type="NCBI Taxonomy" id="1469910"/>
    <lineage>
        <taxon>Eukaryota</taxon>
        <taxon>Fungi</taxon>
        <taxon>Dikarya</taxon>
        <taxon>Ascomycota</taxon>
        <taxon>Pezizomycotina</taxon>
        <taxon>Dothideomycetes</taxon>
        <taxon>Pleosporomycetidae</taxon>
        <taxon>Pleosporales</taxon>
        <taxon>Pleosporineae</taxon>
        <taxon>Phaeosphaeriaceae</taxon>
        <taxon>Ophiobolus</taxon>
    </lineage>
</organism>
<accession>A0A6A7A441</accession>
<feature type="site" description="Important for enzyme activity" evidence="6">
    <location>
        <position position="336"/>
    </location>
</feature>
<feature type="active site" description="Proton donor" evidence="6">
    <location>
        <position position="321"/>
    </location>
</feature>
<dbReference type="GO" id="GO:0005737">
    <property type="term" value="C:cytoplasm"/>
    <property type="evidence" value="ECO:0007669"/>
    <property type="project" value="TreeGrafter"/>
</dbReference>
<dbReference type="PANTHER" id="PTHR10589:SF29">
    <property type="entry name" value="UBIQUITIN CARBOXYL-TERMINAL HYDROLASE"/>
    <property type="match status" value="1"/>
</dbReference>
<dbReference type="OrthoDB" id="1924260at2759"/>
<keyword evidence="11" id="KW-1185">Reference proteome</keyword>
<dbReference type="Pfam" id="PF01088">
    <property type="entry name" value="Peptidase_C12"/>
    <property type="match status" value="1"/>
</dbReference>
<dbReference type="GO" id="GO:0004843">
    <property type="term" value="F:cysteine-type deubiquitinase activity"/>
    <property type="evidence" value="ECO:0007669"/>
    <property type="project" value="UniProtKB-UniRule"/>
</dbReference>
<dbReference type="InterPro" id="IPR038765">
    <property type="entry name" value="Papain-like_cys_pep_sf"/>
</dbReference>
<dbReference type="PROSITE" id="PS52048">
    <property type="entry name" value="UCH_DOMAIN"/>
    <property type="match status" value="1"/>
</dbReference>
<evidence type="ECO:0000256" key="7">
    <source>
        <dbReference type="RuleBase" id="RU361215"/>
    </source>
</evidence>
<evidence type="ECO:0000256" key="1">
    <source>
        <dbReference type="ARBA" id="ARBA00000707"/>
    </source>
</evidence>
<sequence length="521" mass="56751">MSQSPHVAETSPKFTDANGNQTMPSAASASSSNSASQATAAEQSSSTKASAGQTFTADEPLTPESPNSKKRALSELSITEEPISKKTKDSPNMSSTEDVKSTDPVFPSPPDYPATKHDKETWQGFCEIESEPAYFSVILREMGAQDLTVREVFGMTPDLLDMLPQPIYGLILLFRYREFGTEDQPTECPTDVWFANQLPAQNSCGTLAMINILMNSTEISIGEHLQQFKDFTSDMTPFQRGEAFASFDYVKKIHNSFAKKMDILEGDKHLSYKVRRSQRLKDLESAPKGKNITSKSRSRRHSGDSTATDDSAESFEENGHHFIAFVPVGNEVYKLDGLDKQPTSVGSFDPEAGETWLDGASDTIATLMAAGDDDDYGVVALTQSPLAPLRRKACLAINTLARVESCLDGGSGTWRELVSDAQEPTSPRLLGVEALLPAHPVPSSLAATIDSEAMDGLLSRRRGLLAVLGELAAGIVEEMALVAAEDEKASQRRFDGGPVVKKWLEMLAANEYLEENLKRFT</sequence>
<dbReference type="Gene3D" id="3.40.532.10">
    <property type="entry name" value="Peptidase C12, ubiquitin carboxyl-terminal hydrolase"/>
    <property type="match status" value="1"/>
</dbReference>
<evidence type="ECO:0000256" key="4">
    <source>
        <dbReference type="ARBA" id="ARBA00022801"/>
    </source>
</evidence>
<keyword evidence="5 6" id="KW-0788">Thiol protease</keyword>
<feature type="region of interest" description="Disordered" evidence="8">
    <location>
        <begin position="283"/>
        <end position="313"/>
    </location>
</feature>
<dbReference type="EMBL" id="MU006224">
    <property type="protein sequence ID" value="KAF2827519.1"/>
    <property type="molecule type" value="Genomic_DNA"/>
</dbReference>
<protein>
    <recommendedName>
        <fullName evidence="7">Ubiquitin carboxyl-terminal hydrolase</fullName>
        <ecNumber evidence="7">3.4.19.12</ecNumber>
    </recommendedName>
</protein>
<comment type="similarity">
    <text evidence="6 7">Belongs to the peptidase C12 family.</text>
</comment>
<gene>
    <name evidence="10" type="ORF">CC86DRAFT_369630</name>
</gene>
<evidence type="ECO:0000256" key="2">
    <source>
        <dbReference type="ARBA" id="ARBA00022670"/>
    </source>
</evidence>
<keyword evidence="2 6" id="KW-0645">Protease</keyword>
<dbReference type="PANTHER" id="PTHR10589">
    <property type="entry name" value="UBIQUITIN CARBOXYL-TERMINAL HYDROLASE"/>
    <property type="match status" value="1"/>
</dbReference>
<dbReference type="Proteomes" id="UP000799424">
    <property type="component" value="Unassembled WGS sequence"/>
</dbReference>
<dbReference type="InterPro" id="IPR001578">
    <property type="entry name" value="Peptidase_C12_UCH"/>
</dbReference>
<evidence type="ECO:0000259" key="9">
    <source>
        <dbReference type="PROSITE" id="PS52048"/>
    </source>
</evidence>
<feature type="domain" description="UCH catalytic" evidence="9">
    <location>
        <begin position="124"/>
        <end position="383"/>
    </location>
</feature>
<evidence type="ECO:0000256" key="3">
    <source>
        <dbReference type="ARBA" id="ARBA00022786"/>
    </source>
</evidence>
<feature type="compositionally biased region" description="Low complexity" evidence="8">
    <location>
        <begin position="25"/>
        <end position="51"/>
    </location>
</feature>
<dbReference type="FunFam" id="3.40.532.10:FF:000010">
    <property type="entry name" value="Ubiquitin carboxyl-terminal hydrolase"/>
    <property type="match status" value="1"/>
</dbReference>
<feature type="site" description="Transition state stabilizer" evidence="6">
    <location>
        <position position="197"/>
    </location>
</feature>
<feature type="active site" description="Nucleophile" evidence="6">
    <location>
        <position position="204"/>
    </location>
</feature>
<dbReference type="GO" id="GO:0016579">
    <property type="term" value="P:protein deubiquitination"/>
    <property type="evidence" value="ECO:0007669"/>
    <property type="project" value="TreeGrafter"/>
</dbReference>
<dbReference type="SUPFAM" id="SSF54001">
    <property type="entry name" value="Cysteine proteinases"/>
    <property type="match status" value="1"/>
</dbReference>
<dbReference type="AlphaFoldDB" id="A0A6A7A441"/>
<reference evidence="10" key="1">
    <citation type="journal article" date="2020" name="Stud. Mycol.">
        <title>101 Dothideomycetes genomes: a test case for predicting lifestyles and emergence of pathogens.</title>
        <authorList>
            <person name="Haridas S."/>
            <person name="Albert R."/>
            <person name="Binder M."/>
            <person name="Bloem J."/>
            <person name="Labutti K."/>
            <person name="Salamov A."/>
            <person name="Andreopoulos B."/>
            <person name="Baker S."/>
            <person name="Barry K."/>
            <person name="Bills G."/>
            <person name="Bluhm B."/>
            <person name="Cannon C."/>
            <person name="Castanera R."/>
            <person name="Culley D."/>
            <person name="Daum C."/>
            <person name="Ezra D."/>
            <person name="Gonzalez J."/>
            <person name="Henrissat B."/>
            <person name="Kuo A."/>
            <person name="Liang C."/>
            <person name="Lipzen A."/>
            <person name="Lutzoni F."/>
            <person name="Magnuson J."/>
            <person name="Mondo S."/>
            <person name="Nolan M."/>
            <person name="Ohm R."/>
            <person name="Pangilinan J."/>
            <person name="Park H.-J."/>
            <person name="Ramirez L."/>
            <person name="Alfaro M."/>
            <person name="Sun H."/>
            <person name="Tritt A."/>
            <person name="Yoshinaga Y."/>
            <person name="Zwiers L.-H."/>
            <person name="Turgeon B."/>
            <person name="Goodwin S."/>
            <person name="Spatafora J."/>
            <person name="Crous P."/>
            <person name="Grigoriev I."/>
        </authorList>
    </citation>
    <scope>NUCLEOTIDE SEQUENCE</scope>
    <source>
        <strain evidence="10">CBS 113818</strain>
    </source>
</reference>
<dbReference type="EC" id="3.4.19.12" evidence="7"/>
<evidence type="ECO:0000313" key="11">
    <source>
        <dbReference type="Proteomes" id="UP000799424"/>
    </source>
</evidence>
<dbReference type="InterPro" id="IPR036959">
    <property type="entry name" value="Peptidase_C12_UCH_sf"/>
</dbReference>
<dbReference type="PRINTS" id="PR00707">
    <property type="entry name" value="UBCTHYDRLASE"/>
</dbReference>
<keyword evidence="4 6" id="KW-0378">Hydrolase</keyword>
<comment type="catalytic activity">
    <reaction evidence="1 6 7">
        <text>Thiol-dependent hydrolysis of ester, thioester, amide, peptide and isopeptide bonds formed by the C-terminal Gly of ubiquitin (a 76-residue protein attached to proteins as an intracellular targeting signal).</text>
        <dbReference type="EC" id="3.4.19.12"/>
    </reaction>
</comment>
<proteinExistence type="inferred from homology"/>
<evidence type="ECO:0000256" key="5">
    <source>
        <dbReference type="ARBA" id="ARBA00022807"/>
    </source>
</evidence>